<proteinExistence type="predicted"/>
<dbReference type="Proteomes" id="UP001498398">
    <property type="component" value="Unassembled WGS sequence"/>
</dbReference>
<feature type="compositionally biased region" description="Polar residues" evidence="1">
    <location>
        <begin position="127"/>
        <end position="146"/>
    </location>
</feature>
<dbReference type="Pfam" id="PF18759">
    <property type="entry name" value="Plavaka"/>
    <property type="match status" value="1"/>
</dbReference>
<sequence>MAEEDTFAMDVDSIGIGPESTLLPDPTTPDIVPEEPVMEEPVKVTASGRTSRLPRRYQDFLPETAPIIETDGAPRGIRRVILIVRDRLKTLVNAFGLFRVYPHRPSYDPDSAVLLEDLQNQRLNQTSVISDQPSSGEPDTTPSRQTAPFPFRNMLTFNLMHWMNTGSTQKSEREVNRLVEDVIRPFIDEARSPSFQPDDLKNFNAHTENQRANRAAEAELEAGDPPFAAGMKKSSVTIKVPSGSKSVPPAEFVVDGLLHANLISTIRLAFSEPLAKKFHLSPFEYYHQRPGSEHPTRVHGELYTSPAFIREHDQVQRAPLPLDDLDCKRERVVAGIRVWSDSTHLTNFGVAKLWPVYIMFGNLLKYICALPNSGACHHLAYIPSLPDNFGDFASGFHSKWRTQKSDILTHCRRELMHQVWQLLLDDEFVHAYQFGIVIKCADGIERRIYPRIFTYSADYPEKVLLATMRDKGLCPCPRCMIPKSSLDRMGLVEDLRYRLDNVQKYLKRSVEKARRLIFQLGAPIRGKKVEDFLKSTSSVPTLNAFVERLGHLDFDPCQMLAVDLLHEFELGVWKAFFTHLIRLLYAQGPAGAQKVQELDQRFRQVPAFGHSTIRHFATNASEMKKLAARDFEDLLQCAIPVCAGLLLDEADNHRLFVVLFRLAHWHGLAKLRLHTDLTLKELEVATEELGQAMREFRDETCSKFETVELPREQEARTRRERQVDSHTQGKVSKRSNQRKRRTLNLFTYKWHALGDYVQTIKTFGTTDNYSTQTGELAHRIVKRYYGVSNKRNAERQIANRYSRVRLLENAKQASKRENVKAKAALKPLESQVHSHLVGFAGSTHLDDLRVPLNIHHFISKDRNHHVSFHQWLCQQPEDPAKKHFKRKLRTHLLGRLQRREFDGDTHDDFNDDELEQVAIVQNQFFSVKTFRINYTTYDVRRDQDVINPRTDHCTVMVRSPETALNAHPFWYARVLGVFHADVVYFDTREGKPKSSQQRMEFLWVRWFGDEPDYQPSFREAKLPKIGFVPETDPYAFGFLDPSLVIRACHLIPDFQGGRTSSLLGTRVATAACHPGEVDDWANYYVNIFVDRDMLMRYSGGGIGHVEGTYGTLDSGGNSDSAPLLDQDDDDEDILYNRDAEADGNMDEEEPPPDNEENEELEDDVDYYDHHNDYEADSGSDGDEGNADPDDGENGEYEDTGYASM</sequence>
<gene>
    <name evidence="3" type="ORF">VKT23_006712</name>
    <name evidence="2" type="ORF">VKT23_018818</name>
</gene>
<evidence type="ECO:0000313" key="4">
    <source>
        <dbReference type="Proteomes" id="UP001498398"/>
    </source>
</evidence>
<feature type="compositionally biased region" description="Acidic residues" evidence="1">
    <location>
        <begin position="1141"/>
        <end position="1165"/>
    </location>
</feature>
<name>A0ABR1JLF1_9AGAR</name>
<dbReference type="EMBL" id="JBANRG010000009">
    <property type="protein sequence ID" value="KAK7463356.1"/>
    <property type="molecule type" value="Genomic_DNA"/>
</dbReference>
<organism evidence="3 4">
    <name type="scientific">Marasmiellus scandens</name>
    <dbReference type="NCBI Taxonomy" id="2682957"/>
    <lineage>
        <taxon>Eukaryota</taxon>
        <taxon>Fungi</taxon>
        <taxon>Dikarya</taxon>
        <taxon>Basidiomycota</taxon>
        <taxon>Agaricomycotina</taxon>
        <taxon>Agaricomycetes</taxon>
        <taxon>Agaricomycetidae</taxon>
        <taxon>Agaricales</taxon>
        <taxon>Marasmiineae</taxon>
        <taxon>Omphalotaceae</taxon>
        <taxon>Marasmiellus</taxon>
    </lineage>
</organism>
<evidence type="ECO:0000256" key="1">
    <source>
        <dbReference type="SAM" id="MobiDB-lite"/>
    </source>
</evidence>
<feature type="region of interest" description="Disordered" evidence="1">
    <location>
        <begin position="1139"/>
        <end position="1204"/>
    </location>
</feature>
<accession>A0ABR1JLF1</accession>
<feature type="compositionally biased region" description="Acidic residues" evidence="1">
    <location>
        <begin position="1174"/>
        <end position="1198"/>
    </location>
</feature>
<evidence type="ECO:0000313" key="2">
    <source>
        <dbReference type="EMBL" id="KAK7437003.1"/>
    </source>
</evidence>
<feature type="compositionally biased region" description="Basic and acidic residues" evidence="1">
    <location>
        <begin position="707"/>
        <end position="724"/>
    </location>
</feature>
<protein>
    <submittedName>
        <fullName evidence="3">Uncharacterized protein</fullName>
    </submittedName>
</protein>
<evidence type="ECO:0000313" key="3">
    <source>
        <dbReference type="EMBL" id="KAK7463356.1"/>
    </source>
</evidence>
<keyword evidence="4" id="KW-1185">Reference proteome</keyword>
<feature type="region of interest" description="Disordered" evidence="1">
    <location>
        <begin position="127"/>
        <end position="148"/>
    </location>
</feature>
<comment type="caution">
    <text evidence="3">The sequence shown here is derived from an EMBL/GenBank/DDBJ whole genome shotgun (WGS) entry which is preliminary data.</text>
</comment>
<reference evidence="3 4" key="1">
    <citation type="submission" date="2024-01" db="EMBL/GenBank/DDBJ databases">
        <title>A draft genome for the cacao thread blight pathogen Marasmiellus scandens.</title>
        <authorList>
            <person name="Baruah I.K."/>
            <person name="Leung J."/>
            <person name="Bukari Y."/>
            <person name="Amoako-Attah I."/>
            <person name="Meinhardt L.W."/>
            <person name="Bailey B.A."/>
            <person name="Cohen S.P."/>
        </authorList>
    </citation>
    <scope>NUCLEOTIDE SEQUENCE [LARGE SCALE GENOMIC DNA]</scope>
    <source>
        <strain evidence="3 4">GH-19</strain>
    </source>
</reference>
<dbReference type="EMBL" id="JBANRG010000089">
    <property type="protein sequence ID" value="KAK7437003.1"/>
    <property type="molecule type" value="Genomic_DNA"/>
</dbReference>
<dbReference type="InterPro" id="IPR041078">
    <property type="entry name" value="Plavaka"/>
</dbReference>
<feature type="region of interest" description="Disordered" evidence="1">
    <location>
        <begin position="707"/>
        <end position="738"/>
    </location>
</feature>